<dbReference type="EMBL" id="QPFP01000093">
    <property type="protein sequence ID" value="TEB22352.1"/>
    <property type="molecule type" value="Genomic_DNA"/>
</dbReference>
<dbReference type="AlphaFoldDB" id="A0A4Y7SKQ8"/>
<reference evidence="2 3" key="1">
    <citation type="journal article" date="2019" name="Nat. Ecol. Evol.">
        <title>Megaphylogeny resolves global patterns of mushroom evolution.</title>
        <authorList>
            <person name="Varga T."/>
            <person name="Krizsan K."/>
            <person name="Foldi C."/>
            <person name="Dima B."/>
            <person name="Sanchez-Garcia M."/>
            <person name="Sanchez-Ramirez S."/>
            <person name="Szollosi G.J."/>
            <person name="Szarkandi J.G."/>
            <person name="Papp V."/>
            <person name="Albert L."/>
            <person name="Andreopoulos W."/>
            <person name="Angelini C."/>
            <person name="Antonin V."/>
            <person name="Barry K.W."/>
            <person name="Bougher N.L."/>
            <person name="Buchanan P."/>
            <person name="Buyck B."/>
            <person name="Bense V."/>
            <person name="Catcheside P."/>
            <person name="Chovatia M."/>
            <person name="Cooper J."/>
            <person name="Damon W."/>
            <person name="Desjardin D."/>
            <person name="Finy P."/>
            <person name="Geml J."/>
            <person name="Haridas S."/>
            <person name="Hughes K."/>
            <person name="Justo A."/>
            <person name="Karasinski D."/>
            <person name="Kautmanova I."/>
            <person name="Kiss B."/>
            <person name="Kocsube S."/>
            <person name="Kotiranta H."/>
            <person name="LaButti K.M."/>
            <person name="Lechner B.E."/>
            <person name="Liimatainen K."/>
            <person name="Lipzen A."/>
            <person name="Lukacs Z."/>
            <person name="Mihaltcheva S."/>
            <person name="Morgado L.N."/>
            <person name="Niskanen T."/>
            <person name="Noordeloos M.E."/>
            <person name="Ohm R.A."/>
            <person name="Ortiz-Santana B."/>
            <person name="Ovrebo C."/>
            <person name="Racz N."/>
            <person name="Riley R."/>
            <person name="Savchenko A."/>
            <person name="Shiryaev A."/>
            <person name="Soop K."/>
            <person name="Spirin V."/>
            <person name="Szebenyi C."/>
            <person name="Tomsovsky M."/>
            <person name="Tulloss R.E."/>
            <person name="Uehling J."/>
            <person name="Grigoriev I.V."/>
            <person name="Vagvolgyi C."/>
            <person name="Papp T."/>
            <person name="Martin F.M."/>
            <person name="Miettinen O."/>
            <person name="Hibbett D.S."/>
            <person name="Nagy L.G."/>
        </authorList>
    </citation>
    <scope>NUCLEOTIDE SEQUENCE [LARGE SCALE GENOMIC DNA]</scope>
    <source>
        <strain evidence="2 3">FP101781</strain>
    </source>
</reference>
<evidence type="ECO:0000313" key="3">
    <source>
        <dbReference type="Proteomes" id="UP000298030"/>
    </source>
</evidence>
<gene>
    <name evidence="2" type="ORF">FA13DRAFT_1716173</name>
</gene>
<dbReference type="OrthoDB" id="10689283at2759"/>
<protein>
    <submittedName>
        <fullName evidence="2">Uncharacterized protein</fullName>
    </submittedName>
</protein>
<dbReference type="Proteomes" id="UP000298030">
    <property type="component" value="Unassembled WGS sequence"/>
</dbReference>
<comment type="caution">
    <text evidence="2">The sequence shown here is derived from an EMBL/GenBank/DDBJ whole genome shotgun (WGS) entry which is preliminary data.</text>
</comment>
<sequence>MASSNSIAKDLFEVFEKVSDLADPANYFEFNDATIPNPGLSIEGVGQLRLPFSPQDGEAILNRFKTPQGQPCEIDPWSISFENSDWKTYVDKTLLPRICSLASLPASTIERSTLVLKKVVLYGPDECLPGKNELDDEDFEQVFTCLTKSWMAHGVSTTALIAPISSPPGSVMAWWPQFRCAVGPVRSGYRLSLEYTIEIDDLPSSQHWIPSVSQWDHLGEKMKGVILQWKTGAYHGRVPSPPVIAIPGDAVNSKLISILYSLAAGDYELYLFKARVNVGITSIDNAPQGACVESKRVEVTELKCLMNPDRPTAHSMLNGKSFQISKASLAPGFFDGTVPQTTYRNGATSAEDWRNPSQTERCCYRDGHVLFLATDESQLSVLANGVEWAVDELQGLTDKPTGDHQELLTAVIKQFVATREHARQNGEPSGDDISGPAEGLLECATEWEDFDLWRKVLPFCDFAGKDLVDAVTGAMDLFRAHFKDIQRAIECLAEDMPSPIKLLEMLNALQEGVQSVPRSWATAFAMKQFVQYNSPDETDIPTIIKTGKRIGFHNLHMALTLHLSRREYSFDFLMAFVEVLSGLESDGHYRASELACACFLAAAARWKVPEGQPSIALDSFWINQLGEIHPRRLSAQLNVVLDTALPSEDGDTVQLEQEFRDIYIPLVPGLKDTLEDYDLAVSSPPFQGASGPEIPDPGINSSLCRHFFGRTGLASTSPIHLGNMPPVSKKKEDSEDDDLNDGARPFVRCAQARCETQHFHRSCTKAPKNDCPWKCKSCEPTASKAKRDSSTLSPYQNFSTSGPKFSNPQPLAPFNTFLHNLIRIFLDRVLEWEGCVPVLGIPSVLCSPSCNDCRQLNSFLQSSDEAVVLMMRDQNHRHLQEQIDSYEIVTRLVKLGPSAGNTFAIVRKAKAIRPIGLRLRLGLGLRLGSDVEGKGKGKGKVGVGVGTR</sequence>
<proteinExistence type="predicted"/>
<feature type="region of interest" description="Disordered" evidence="1">
    <location>
        <begin position="716"/>
        <end position="740"/>
    </location>
</feature>
<name>A0A4Y7SKQ8_COPMI</name>
<evidence type="ECO:0000313" key="2">
    <source>
        <dbReference type="EMBL" id="TEB22352.1"/>
    </source>
</evidence>
<organism evidence="2 3">
    <name type="scientific">Coprinellus micaceus</name>
    <name type="common">Glistening ink-cap mushroom</name>
    <name type="synonym">Coprinus micaceus</name>
    <dbReference type="NCBI Taxonomy" id="71717"/>
    <lineage>
        <taxon>Eukaryota</taxon>
        <taxon>Fungi</taxon>
        <taxon>Dikarya</taxon>
        <taxon>Basidiomycota</taxon>
        <taxon>Agaricomycotina</taxon>
        <taxon>Agaricomycetes</taxon>
        <taxon>Agaricomycetidae</taxon>
        <taxon>Agaricales</taxon>
        <taxon>Agaricineae</taxon>
        <taxon>Psathyrellaceae</taxon>
        <taxon>Coprinellus</taxon>
    </lineage>
</organism>
<accession>A0A4Y7SKQ8</accession>
<evidence type="ECO:0000256" key="1">
    <source>
        <dbReference type="SAM" id="MobiDB-lite"/>
    </source>
</evidence>
<keyword evidence="3" id="KW-1185">Reference proteome</keyword>